<dbReference type="Pfam" id="PF00730">
    <property type="entry name" value="HhH-GPD"/>
    <property type="match status" value="1"/>
</dbReference>
<feature type="domain" description="HhH-GPD" evidence="5">
    <location>
        <begin position="39"/>
        <end position="195"/>
    </location>
</feature>
<dbReference type="GO" id="GO:0051539">
    <property type="term" value="F:4 iron, 4 sulfur cluster binding"/>
    <property type="evidence" value="ECO:0007669"/>
    <property type="project" value="UniProtKB-KW"/>
</dbReference>
<keyword evidence="1" id="KW-0004">4Fe-4S</keyword>
<dbReference type="PANTHER" id="PTHR10359">
    <property type="entry name" value="A/G-SPECIFIC ADENINE GLYCOSYLASE/ENDONUCLEASE III"/>
    <property type="match status" value="1"/>
</dbReference>
<organism evidence="6">
    <name type="scientific">marine sediment metagenome</name>
    <dbReference type="NCBI Taxonomy" id="412755"/>
    <lineage>
        <taxon>unclassified sequences</taxon>
        <taxon>metagenomes</taxon>
        <taxon>ecological metagenomes</taxon>
    </lineage>
</organism>
<evidence type="ECO:0000256" key="3">
    <source>
        <dbReference type="ARBA" id="ARBA00023004"/>
    </source>
</evidence>
<keyword evidence="2" id="KW-0479">Metal-binding</keyword>
<dbReference type="GO" id="GO:0006284">
    <property type="term" value="P:base-excision repair"/>
    <property type="evidence" value="ECO:0007669"/>
    <property type="project" value="InterPro"/>
</dbReference>
<accession>X0U248</accession>
<dbReference type="GO" id="GO:0003824">
    <property type="term" value="F:catalytic activity"/>
    <property type="evidence" value="ECO:0007669"/>
    <property type="project" value="InterPro"/>
</dbReference>
<name>X0U248_9ZZZZ</name>
<dbReference type="GO" id="GO:0046872">
    <property type="term" value="F:metal ion binding"/>
    <property type="evidence" value="ECO:0007669"/>
    <property type="project" value="UniProtKB-KW"/>
</dbReference>
<keyword evidence="3" id="KW-0408">Iron</keyword>
<dbReference type="InterPro" id="IPR023170">
    <property type="entry name" value="HhH_base_excis_C"/>
</dbReference>
<dbReference type="CDD" id="cd00056">
    <property type="entry name" value="ENDO3c"/>
    <property type="match status" value="1"/>
</dbReference>
<dbReference type="Gene3D" id="1.10.340.30">
    <property type="entry name" value="Hypothetical protein, domain 2"/>
    <property type="match status" value="1"/>
</dbReference>
<keyword evidence="4" id="KW-0411">Iron-sulfur</keyword>
<evidence type="ECO:0000256" key="4">
    <source>
        <dbReference type="ARBA" id="ARBA00023014"/>
    </source>
</evidence>
<dbReference type="SUPFAM" id="SSF48150">
    <property type="entry name" value="DNA-glycosylase"/>
    <property type="match status" value="1"/>
</dbReference>
<dbReference type="EMBL" id="BARS01028823">
    <property type="protein sequence ID" value="GAF99614.1"/>
    <property type="molecule type" value="Genomic_DNA"/>
</dbReference>
<sequence>MVSRDDELMSFYQALWARYGPQGWWPGQSSFEVMVGAVLTQNTNWKNVEKAIANLKTANSLTHQAIDRMSCETLAQLIRPAGYFNLKARRLKNLIRWLSEQFHGSLEALSECSIDRLRQELLSVNGIGPETADSIILYALQKPTFVVDAYTCRILVRHGFLDSESDYEQIKEFCQNHLPEDVDLYNEFHALIVRV</sequence>
<evidence type="ECO:0000259" key="5">
    <source>
        <dbReference type="SMART" id="SM00478"/>
    </source>
</evidence>
<protein>
    <recommendedName>
        <fullName evidence="5">HhH-GPD domain-containing protein</fullName>
    </recommendedName>
</protein>
<proteinExistence type="predicted"/>
<dbReference type="Gene3D" id="1.10.1670.10">
    <property type="entry name" value="Helix-hairpin-Helix base-excision DNA repair enzymes (C-terminal)"/>
    <property type="match status" value="1"/>
</dbReference>
<comment type="caution">
    <text evidence="6">The sequence shown here is derived from an EMBL/GenBank/DDBJ whole genome shotgun (WGS) entry which is preliminary data.</text>
</comment>
<dbReference type="AlphaFoldDB" id="X0U248"/>
<dbReference type="InterPro" id="IPR003265">
    <property type="entry name" value="HhH-GPD_domain"/>
</dbReference>
<dbReference type="PANTHER" id="PTHR10359:SF19">
    <property type="entry name" value="DNA REPAIR GLYCOSYLASE MJ1434-RELATED"/>
    <property type="match status" value="1"/>
</dbReference>
<dbReference type="PIRSF" id="PIRSF001435">
    <property type="entry name" value="Nth"/>
    <property type="match status" value="1"/>
</dbReference>
<dbReference type="InterPro" id="IPR011257">
    <property type="entry name" value="DNA_glycosylase"/>
</dbReference>
<evidence type="ECO:0000256" key="1">
    <source>
        <dbReference type="ARBA" id="ARBA00022485"/>
    </source>
</evidence>
<evidence type="ECO:0000256" key="2">
    <source>
        <dbReference type="ARBA" id="ARBA00022723"/>
    </source>
</evidence>
<gene>
    <name evidence="6" type="ORF">S01H1_45139</name>
</gene>
<reference evidence="6" key="1">
    <citation type="journal article" date="2014" name="Front. Microbiol.">
        <title>High frequency of phylogenetically diverse reductive dehalogenase-homologous genes in deep subseafloor sedimentary metagenomes.</title>
        <authorList>
            <person name="Kawai M."/>
            <person name="Futagami T."/>
            <person name="Toyoda A."/>
            <person name="Takaki Y."/>
            <person name="Nishi S."/>
            <person name="Hori S."/>
            <person name="Arai W."/>
            <person name="Tsubouchi T."/>
            <person name="Morono Y."/>
            <person name="Uchiyama I."/>
            <person name="Ito T."/>
            <person name="Fujiyama A."/>
            <person name="Inagaki F."/>
            <person name="Takami H."/>
        </authorList>
    </citation>
    <scope>NUCLEOTIDE SEQUENCE</scope>
    <source>
        <strain evidence="6">Expedition CK06-06</strain>
    </source>
</reference>
<evidence type="ECO:0000313" key="6">
    <source>
        <dbReference type="EMBL" id="GAF99614.1"/>
    </source>
</evidence>
<feature type="non-terminal residue" evidence="6">
    <location>
        <position position="195"/>
    </location>
</feature>
<dbReference type="SMART" id="SM00478">
    <property type="entry name" value="ENDO3c"/>
    <property type="match status" value="1"/>
</dbReference>